<name>A0A4V1D199_9BACT</name>
<dbReference type="RefSeq" id="WP_136409484.1">
    <property type="nucleotide sequence ID" value="NZ_CP039393.1"/>
</dbReference>
<gene>
    <name evidence="1" type="ORF">E7746_00515</name>
</gene>
<dbReference type="EMBL" id="CP039393">
    <property type="protein sequence ID" value="QCD34467.1"/>
    <property type="molecule type" value="Genomic_DNA"/>
</dbReference>
<evidence type="ECO:0000313" key="1">
    <source>
        <dbReference type="EMBL" id="QCD34467.1"/>
    </source>
</evidence>
<dbReference type="OrthoDB" id="9802241at2"/>
<dbReference type="AlphaFoldDB" id="A0A4V1D199"/>
<keyword evidence="2" id="KW-1185">Reference proteome</keyword>
<accession>A0A4V1D199</accession>
<sequence length="211" mass="24288">MSIKGLIKGETIKIDNHSAGQAIDIDDRGLHLHKRFNKACKKHGKAEAIIPLNEGNITFRNVDNKEGKEIVNEISRTLKDPDVRNRFVGQLVDCLNDLAKYKDMYIDKNQNYDKDNRKLNDEGYHKLKNIINHVADIFDVKSNDLVDFEKIGEKAIAKYKSQYLSTKGIMHLDAERTNLCTSNMYVKADLQECSFTVTRSRKMLDEPWVNE</sequence>
<reference evidence="1 2" key="1">
    <citation type="submission" date="2019-02" db="EMBL/GenBank/DDBJ databases">
        <title>Isolation and identification of novel species under the genus Muribaculum.</title>
        <authorList>
            <person name="Miyake S."/>
            <person name="Ding Y."/>
            <person name="Low A."/>
            <person name="Soh M."/>
            <person name="Seedorf H."/>
        </authorList>
    </citation>
    <scope>NUCLEOTIDE SEQUENCE [LARGE SCALE GENOMIC DNA]</scope>
    <source>
        <strain evidence="1 2">TLL-A4</strain>
    </source>
</reference>
<dbReference type="Proteomes" id="UP000297031">
    <property type="component" value="Chromosome"/>
</dbReference>
<organism evidence="1 2">
    <name type="scientific">Muribaculum gordoncarteri</name>
    <dbReference type="NCBI Taxonomy" id="2530390"/>
    <lineage>
        <taxon>Bacteria</taxon>
        <taxon>Pseudomonadati</taxon>
        <taxon>Bacteroidota</taxon>
        <taxon>Bacteroidia</taxon>
        <taxon>Bacteroidales</taxon>
        <taxon>Muribaculaceae</taxon>
        <taxon>Muribaculum</taxon>
    </lineage>
</organism>
<evidence type="ECO:0000313" key="2">
    <source>
        <dbReference type="Proteomes" id="UP000297031"/>
    </source>
</evidence>
<protein>
    <submittedName>
        <fullName evidence="1">Uncharacterized protein</fullName>
    </submittedName>
</protein>
<dbReference type="KEGG" id="mgod:E7746_00515"/>
<proteinExistence type="predicted"/>